<proteinExistence type="predicted"/>
<protein>
    <submittedName>
        <fullName evidence="2">Uncharacterized protein</fullName>
    </submittedName>
</protein>
<dbReference type="EMBL" id="BOOB01000025">
    <property type="protein sequence ID" value="GIH33427.1"/>
    <property type="molecule type" value="Genomic_DNA"/>
</dbReference>
<evidence type="ECO:0000313" key="3">
    <source>
        <dbReference type="Proteomes" id="UP000651728"/>
    </source>
</evidence>
<gene>
    <name evidence="2" type="ORF">Mam01_35910</name>
</gene>
<keyword evidence="3" id="KW-1185">Reference proteome</keyword>
<evidence type="ECO:0000256" key="1">
    <source>
        <dbReference type="SAM" id="MobiDB-lite"/>
    </source>
</evidence>
<evidence type="ECO:0000313" key="2">
    <source>
        <dbReference type="EMBL" id="GIH33427.1"/>
    </source>
</evidence>
<feature type="region of interest" description="Disordered" evidence="1">
    <location>
        <begin position="68"/>
        <end position="91"/>
    </location>
</feature>
<comment type="caution">
    <text evidence="2">The sequence shown here is derived from an EMBL/GenBank/DDBJ whole genome shotgun (WGS) entry which is preliminary data.</text>
</comment>
<reference evidence="2 3" key="1">
    <citation type="submission" date="2021-01" db="EMBL/GenBank/DDBJ databases">
        <title>Whole genome shotgun sequence of Microbispora amethystogenes NBRC 101907.</title>
        <authorList>
            <person name="Komaki H."/>
            <person name="Tamura T."/>
        </authorList>
    </citation>
    <scope>NUCLEOTIDE SEQUENCE [LARGE SCALE GENOMIC DNA]</scope>
    <source>
        <strain evidence="2 3">NBRC 101907</strain>
    </source>
</reference>
<dbReference type="Proteomes" id="UP000651728">
    <property type="component" value="Unassembled WGS sequence"/>
</dbReference>
<organism evidence="2 3">
    <name type="scientific">Microbispora amethystogenes</name>
    <dbReference type="NCBI Taxonomy" id="1427754"/>
    <lineage>
        <taxon>Bacteria</taxon>
        <taxon>Bacillati</taxon>
        <taxon>Actinomycetota</taxon>
        <taxon>Actinomycetes</taxon>
        <taxon>Streptosporangiales</taxon>
        <taxon>Streptosporangiaceae</taxon>
        <taxon>Microbispora</taxon>
    </lineage>
</organism>
<sequence>MSFSTTSGAATPSPSAANAPLTCPLAAAAAAISAPTPDLIATEVQYADAPCGIGRFQDHRRARLIRAYSSRASTHSPPAQPHKAAHTMSMI</sequence>
<accession>A0ABQ4FF30</accession>
<name>A0ABQ4FF30_9ACTN</name>